<accession>A0ABM9P2R6</accession>
<sequence>MKKIIVCITLMFLGSINLFSQENNFTSDLHLKYHYAKIVLGNQGSDGDVHIGSMGHGGPQNGLQDYGFYAGHNAYRGTDGNWYHSRTNTIPAVVFSGSAGVSSGLNGFRWRYSPNNGSAPINWTTLMTLNTSGKLGLGTTTPNSKLHVVDAGTSGVYTLQLNSRFKFRGDGVLFWGSDANYGMLSWGNSKTYMGALSGKDLGLFANGSEKMTVTKDGYVGIGTTTPSAKLAIRESNQGINFLINKKLTGSWPAISESKTVTLQSTGNSAGNLAFATGNKEHMRINTNGNVGIGTITPDTNLHVNGTSGILLTTDDVTQDLKLFREGENAVIEGRVNNNLILRTKGNNATTEGLFVQNSNKQNLMFINGAGNVGIGVTDTKGFNLAVAGSNGIVAEKVTVKLQSAWPDYVFTNEYKLPSLKEVEKQIKENGHLANIPSAEEVSKNGIELGEMNKKLLEKVEELTLYTIQQEKELDKQGKEIEELKALVKKLIDSKK</sequence>
<gene>
    <name evidence="3" type="ORF">T190607A01A_30173</name>
</gene>
<dbReference type="EMBL" id="CAXIXY010000005">
    <property type="protein sequence ID" value="CAL2088688.1"/>
    <property type="molecule type" value="Genomic_DNA"/>
</dbReference>
<name>A0ABM9P2R6_9FLAO</name>
<keyword evidence="2" id="KW-0732">Signal</keyword>
<feature type="coiled-coil region" evidence="1">
    <location>
        <begin position="466"/>
        <end position="493"/>
    </location>
</feature>
<evidence type="ECO:0000313" key="3">
    <source>
        <dbReference type="EMBL" id="CAL2088688.1"/>
    </source>
</evidence>
<evidence type="ECO:0008006" key="5">
    <source>
        <dbReference type="Google" id="ProtNLM"/>
    </source>
</evidence>
<feature type="chain" id="PRO_5045943587" description="Endosialidase-like protein" evidence="2">
    <location>
        <begin position="21"/>
        <end position="495"/>
    </location>
</feature>
<proteinExistence type="predicted"/>
<comment type="caution">
    <text evidence="3">The sequence shown here is derived from an EMBL/GenBank/DDBJ whole genome shotgun (WGS) entry which is preliminary data.</text>
</comment>
<evidence type="ECO:0000256" key="2">
    <source>
        <dbReference type="SAM" id="SignalP"/>
    </source>
</evidence>
<evidence type="ECO:0000313" key="4">
    <source>
        <dbReference type="Proteomes" id="UP001497416"/>
    </source>
</evidence>
<dbReference type="Proteomes" id="UP001497416">
    <property type="component" value="Unassembled WGS sequence"/>
</dbReference>
<keyword evidence="4" id="KW-1185">Reference proteome</keyword>
<keyword evidence="1" id="KW-0175">Coiled coil</keyword>
<evidence type="ECO:0000256" key="1">
    <source>
        <dbReference type="SAM" id="Coils"/>
    </source>
</evidence>
<feature type="signal peptide" evidence="2">
    <location>
        <begin position="1"/>
        <end position="20"/>
    </location>
</feature>
<organism evidence="3 4">
    <name type="scientific">Tenacibaculum platacis</name>
    <dbReference type="NCBI Taxonomy" id="3137852"/>
    <lineage>
        <taxon>Bacteria</taxon>
        <taxon>Pseudomonadati</taxon>
        <taxon>Bacteroidota</taxon>
        <taxon>Flavobacteriia</taxon>
        <taxon>Flavobacteriales</taxon>
        <taxon>Flavobacteriaceae</taxon>
        <taxon>Tenacibaculum</taxon>
    </lineage>
</organism>
<protein>
    <recommendedName>
        <fullName evidence="5">Endosialidase-like protein</fullName>
    </recommendedName>
</protein>
<dbReference type="RefSeq" id="WP_348712554.1">
    <property type="nucleotide sequence ID" value="NZ_CAXIXY010000005.1"/>
</dbReference>
<reference evidence="3 4" key="1">
    <citation type="submission" date="2024-05" db="EMBL/GenBank/DDBJ databases">
        <authorList>
            <person name="Duchaud E."/>
        </authorList>
    </citation>
    <scope>NUCLEOTIDE SEQUENCE [LARGE SCALE GENOMIC DNA]</scope>
    <source>
        <strain evidence="3">Ena-SAMPLE-TAB-13-05-2024-13:56:06:370-140302</strain>
    </source>
</reference>